<dbReference type="Pfam" id="PF00775">
    <property type="entry name" value="Dioxygenase_C"/>
    <property type="match status" value="1"/>
</dbReference>
<evidence type="ECO:0000313" key="3">
    <source>
        <dbReference type="EMBL" id="CAD0000864.1"/>
    </source>
</evidence>
<sequence>MKRKDFLRGLGLVGIGSLAIPILNACSKDDDSSESSTDTETATDTGANSGSSADCSVTSSETAGPFPTISPSSLVKSNIVMDRTGVAFTINITIKNTKASCAALKGAIVDIWHCDKDGYYSEYGGTSMQSVNYTTYHFLRGRQTTDDNGLVTFTSIFPGWYTSRATHIHVHIYNASGTSLLVTQIAFPEGSGSAVALVNASSANGYTKGLSGYTYNASDNVFSDSVANELATVTGSIAEGFVLKHTINVAS</sequence>
<accession>A0A6V6YNG0</accession>
<evidence type="ECO:0000259" key="2">
    <source>
        <dbReference type="Pfam" id="PF00775"/>
    </source>
</evidence>
<feature type="domain" description="Intradiol ring-cleavage dioxygenases" evidence="2">
    <location>
        <begin position="97"/>
        <end position="190"/>
    </location>
</feature>
<dbReference type="SUPFAM" id="SSF49482">
    <property type="entry name" value="Aromatic compound dioxygenase"/>
    <property type="match status" value="1"/>
</dbReference>
<dbReference type="GO" id="GO:0008199">
    <property type="term" value="F:ferric iron binding"/>
    <property type="evidence" value="ECO:0007669"/>
    <property type="project" value="InterPro"/>
</dbReference>
<dbReference type="GO" id="GO:0016702">
    <property type="term" value="F:oxidoreductase activity, acting on single donors with incorporation of molecular oxygen, incorporation of two atoms of oxygen"/>
    <property type="evidence" value="ECO:0007669"/>
    <property type="project" value="InterPro"/>
</dbReference>
<reference evidence="3 4" key="1">
    <citation type="submission" date="2020-06" db="EMBL/GenBank/DDBJ databases">
        <authorList>
            <person name="Criscuolo A."/>
        </authorList>
    </citation>
    <scope>NUCLEOTIDE SEQUENCE [LARGE SCALE GENOMIC DNA]</scope>
    <source>
        <strain evidence="4">CIP 110025</strain>
    </source>
</reference>
<dbReference type="InterPro" id="IPR015889">
    <property type="entry name" value="Intradiol_dOase_core"/>
</dbReference>
<proteinExistence type="predicted"/>
<gene>
    <name evidence="3" type="ORF">FLACHUCJ7_00241</name>
</gene>
<name>A0A6V6YNG0_9FLAO</name>
<keyword evidence="4" id="KW-1185">Reference proteome</keyword>
<evidence type="ECO:0000256" key="1">
    <source>
        <dbReference type="SAM" id="MobiDB-lite"/>
    </source>
</evidence>
<feature type="compositionally biased region" description="Low complexity" evidence="1">
    <location>
        <begin position="34"/>
        <end position="45"/>
    </location>
</feature>
<dbReference type="InterPro" id="IPR000627">
    <property type="entry name" value="Intradiol_dOase_C"/>
</dbReference>
<dbReference type="PANTHER" id="PTHR34315:SF1">
    <property type="entry name" value="INTRADIOL RING-CLEAVAGE DIOXYGENASES DOMAIN-CONTAINING PROTEIN-RELATED"/>
    <property type="match status" value="1"/>
</dbReference>
<dbReference type="RefSeq" id="WP_031457572.1">
    <property type="nucleotide sequence ID" value="NZ_CAIJDO010000055.1"/>
</dbReference>
<dbReference type="Gene3D" id="2.60.130.10">
    <property type="entry name" value="Aromatic compound dioxygenase"/>
    <property type="match status" value="1"/>
</dbReference>
<evidence type="ECO:0000313" key="4">
    <source>
        <dbReference type="Proteomes" id="UP000556700"/>
    </source>
</evidence>
<feature type="compositionally biased region" description="Polar residues" evidence="1">
    <location>
        <begin position="46"/>
        <end position="62"/>
    </location>
</feature>
<keyword evidence="3" id="KW-0560">Oxidoreductase</keyword>
<comment type="caution">
    <text evidence="3">The sequence shown here is derived from an EMBL/GenBank/DDBJ whole genome shotgun (WGS) entry which is preliminary data.</text>
</comment>
<dbReference type="AlphaFoldDB" id="A0A6V6YNG0"/>
<keyword evidence="3" id="KW-0223">Dioxygenase</keyword>
<feature type="region of interest" description="Disordered" evidence="1">
    <location>
        <begin position="27"/>
        <end position="65"/>
    </location>
</feature>
<organism evidence="3 4">
    <name type="scientific">Flavobacterium chungangense</name>
    <dbReference type="NCBI Taxonomy" id="554283"/>
    <lineage>
        <taxon>Bacteria</taxon>
        <taxon>Pseudomonadati</taxon>
        <taxon>Bacteroidota</taxon>
        <taxon>Flavobacteriia</taxon>
        <taxon>Flavobacteriales</taxon>
        <taxon>Flavobacteriaceae</taxon>
        <taxon>Flavobacterium</taxon>
    </lineage>
</organism>
<protein>
    <submittedName>
        <fullName evidence="3">Intradiol ring-cleavage dioxygenase</fullName>
    </submittedName>
</protein>
<dbReference type="PANTHER" id="PTHR34315">
    <property type="match status" value="1"/>
</dbReference>
<dbReference type="Proteomes" id="UP000556700">
    <property type="component" value="Unassembled WGS sequence"/>
</dbReference>
<dbReference type="EMBL" id="CAIJDO010000055">
    <property type="protein sequence ID" value="CAD0000864.1"/>
    <property type="molecule type" value="Genomic_DNA"/>
</dbReference>